<dbReference type="PANTHER" id="PTHR11669:SF0">
    <property type="entry name" value="PROTEIN STICHEL-LIKE 2"/>
    <property type="match status" value="1"/>
</dbReference>
<proteinExistence type="inferred from homology"/>
<dbReference type="SUPFAM" id="SSF48019">
    <property type="entry name" value="post-AAA+ oligomerization domain-like"/>
    <property type="match status" value="1"/>
</dbReference>
<dbReference type="SUPFAM" id="SSF52540">
    <property type="entry name" value="P-loop containing nucleoside triphosphate hydrolases"/>
    <property type="match status" value="1"/>
</dbReference>
<sequence length="368" mass="41341">MDYIVSARKYRPSTFVSVVGQQNITTTLKNAIKGSQLAHAYLFCGPRGVGKTTCARIFAKTINCSNITDDFEACNECESCKSFNENRSYNIHELDGASNNSVEDIRSLIDKVRVPPQVGSYSVYIIDEVHMLSQAAFNAFLKTLEEPPKHAIFILATTEKHKILPTILSRCQIYDFNRITIEDGVGHLQYVAQSEGISVEEEGLTVIAQKADGAMRDALSIFDQIVAFSGKSISYQQVIDNLNVLDYDFYFKLVDAFLAEDTTQTLLIFDEILKRGFDAHHFISGLSSHLRDLLVCKDTATVQLLDVGAKVKEKYAEQAQKSTINFLIDALEITNSCDLQYRVAKNKRLHVEFALLKVARVLEEQRKK</sequence>
<keyword evidence="6 11" id="KW-0547">Nucleotide-binding</keyword>
<keyword evidence="8 11" id="KW-0067">ATP-binding</keyword>
<dbReference type="InterPro" id="IPR012763">
    <property type="entry name" value="DNA_pol_III_sug/sutau_N"/>
</dbReference>
<evidence type="ECO:0000256" key="7">
    <source>
        <dbReference type="ARBA" id="ARBA00022833"/>
    </source>
</evidence>
<organism evidence="13 14">
    <name type="scientific">Plebeiibacterium marinum</name>
    <dbReference type="NCBI Taxonomy" id="2992111"/>
    <lineage>
        <taxon>Bacteria</taxon>
        <taxon>Pseudomonadati</taxon>
        <taxon>Bacteroidota</taxon>
        <taxon>Bacteroidia</taxon>
        <taxon>Marinilabiliales</taxon>
        <taxon>Marinilabiliaceae</taxon>
        <taxon>Plebeiibacterium</taxon>
    </lineage>
</organism>
<dbReference type="FunFam" id="3.40.50.300:FF:000014">
    <property type="entry name" value="DNA polymerase III subunit gamma/tau"/>
    <property type="match status" value="1"/>
</dbReference>
<dbReference type="RefSeq" id="WP_301199304.1">
    <property type="nucleotide sequence ID" value="NZ_JAPDPI010000017.1"/>
</dbReference>
<evidence type="ECO:0000256" key="3">
    <source>
        <dbReference type="ARBA" id="ARBA00022695"/>
    </source>
</evidence>
<dbReference type="FunFam" id="1.10.8.60:FF:000013">
    <property type="entry name" value="DNA polymerase III subunit gamma/tau"/>
    <property type="match status" value="1"/>
</dbReference>
<evidence type="ECO:0000313" key="13">
    <source>
        <dbReference type="EMBL" id="MCW3805932.1"/>
    </source>
</evidence>
<evidence type="ECO:0000256" key="10">
    <source>
        <dbReference type="ARBA" id="ARBA00049244"/>
    </source>
</evidence>
<keyword evidence="9 11" id="KW-0239">DNA-directed DNA polymerase</keyword>
<dbReference type="InterPro" id="IPR001270">
    <property type="entry name" value="ClpA/B"/>
</dbReference>
<dbReference type="GO" id="GO:0005524">
    <property type="term" value="F:ATP binding"/>
    <property type="evidence" value="ECO:0007669"/>
    <property type="project" value="UniProtKB-KW"/>
</dbReference>
<dbReference type="AlphaFoldDB" id="A0AAE3ME54"/>
<dbReference type="Gene3D" id="1.20.272.10">
    <property type="match status" value="1"/>
</dbReference>
<dbReference type="GO" id="GO:0006261">
    <property type="term" value="P:DNA-templated DNA replication"/>
    <property type="evidence" value="ECO:0007669"/>
    <property type="project" value="TreeGrafter"/>
</dbReference>
<feature type="domain" description="AAA+ ATPase" evidence="12">
    <location>
        <begin position="37"/>
        <end position="180"/>
    </location>
</feature>
<dbReference type="GO" id="GO:0009360">
    <property type="term" value="C:DNA polymerase III complex"/>
    <property type="evidence" value="ECO:0007669"/>
    <property type="project" value="InterPro"/>
</dbReference>
<dbReference type="PANTHER" id="PTHR11669">
    <property type="entry name" value="REPLICATION FACTOR C / DNA POLYMERASE III GAMMA-TAU SUBUNIT"/>
    <property type="match status" value="1"/>
</dbReference>
<dbReference type="NCBIfam" id="NF011531">
    <property type="entry name" value="PRK14971.1"/>
    <property type="match status" value="1"/>
</dbReference>
<dbReference type="InterPro" id="IPR045085">
    <property type="entry name" value="HLD_clamp_pol_III_gamma_tau"/>
</dbReference>
<evidence type="ECO:0000256" key="6">
    <source>
        <dbReference type="ARBA" id="ARBA00022741"/>
    </source>
</evidence>
<comment type="caution">
    <text evidence="13">The sequence shown here is derived from an EMBL/GenBank/DDBJ whole genome shotgun (WGS) entry which is preliminary data.</text>
</comment>
<evidence type="ECO:0000256" key="11">
    <source>
        <dbReference type="RuleBase" id="RU364063"/>
    </source>
</evidence>
<dbReference type="GO" id="GO:0003887">
    <property type="term" value="F:DNA-directed DNA polymerase activity"/>
    <property type="evidence" value="ECO:0007669"/>
    <property type="project" value="UniProtKB-KW"/>
</dbReference>
<keyword evidence="2 11" id="KW-0808">Transferase</keyword>
<comment type="subunit">
    <text evidence="11">DNA polymerase III contains a core (composed of alpha, epsilon and theta chains) that associates with a tau subunit. This core dimerizes to form the POLIII' complex. PolIII' associates with the gamma complex (composed of gamma, delta, delta', psi and chi chains) and with the beta chain to form the complete DNA polymerase III complex.</text>
</comment>
<dbReference type="Pfam" id="PF22608">
    <property type="entry name" value="DNAX_ATPase_lid"/>
    <property type="match status" value="1"/>
</dbReference>
<dbReference type="EC" id="2.7.7.7" evidence="11"/>
<dbReference type="Pfam" id="PF13177">
    <property type="entry name" value="DNA_pol3_delta2"/>
    <property type="match status" value="1"/>
</dbReference>
<protein>
    <recommendedName>
        <fullName evidence="11">DNA polymerase III subunit gamma/tau</fullName>
        <ecNumber evidence="11">2.7.7.7</ecNumber>
    </recommendedName>
</protein>
<evidence type="ECO:0000256" key="8">
    <source>
        <dbReference type="ARBA" id="ARBA00022840"/>
    </source>
</evidence>
<evidence type="ECO:0000256" key="2">
    <source>
        <dbReference type="ARBA" id="ARBA00022679"/>
    </source>
</evidence>
<evidence type="ECO:0000256" key="5">
    <source>
        <dbReference type="ARBA" id="ARBA00022723"/>
    </source>
</evidence>
<comment type="similarity">
    <text evidence="1 11">Belongs to the DnaX/STICHEL family.</text>
</comment>
<dbReference type="InterPro" id="IPR008921">
    <property type="entry name" value="DNA_pol3_clamp-load_cplx_C"/>
</dbReference>
<dbReference type="NCBIfam" id="NF004046">
    <property type="entry name" value="PRK05563.1"/>
    <property type="match status" value="1"/>
</dbReference>
<dbReference type="NCBIfam" id="TIGR02397">
    <property type="entry name" value="dnaX_nterm"/>
    <property type="match status" value="1"/>
</dbReference>
<dbReference type="InterPro" id="IPR003593">
    <property type="entry name" value="AAA+_ATPase"/>
</dbReference>
<keyword evidence="7" id="KW-0862">Zinc</keyword>
<dbReference type="Gene3D" id="1.10.8.60">
    <property type="match status" value="1"/>
</dbReference>
<name>A0AAE3ME54_9BACT</name>
<dbReference type="GO" id="GO:0003677">
    <property type="term" value="F:DNA binding"/>
    <property type="evidence" value="ECO:0007669"/>
    <property type="project" value="InterPro"/>
</dbReference>
<evidence type="ECO:0000256" key="9">
    <source>
        <dbReference type="ARBA" id="ARBA00022932"/>
    </source>
</evidence>
<reference evidence="13" key="1">
    <citation type="submission" date="2022-10" db="EMBL/GenBank/DDBJ databases">
        <authorList>
            <person name="Yu W.X."/>
        </authorList>
    </citation>
    <scope>NUCLEOTIDE SEQUENCE</scope>
    <source>
        <strain evidence="13">D04</strain>
    </source>
</reference>
<keyword evidence="5" id="KW-0479">Metal-binding</keyword>
<dbReference type="PRINTS" id="PR00300">
    <property type="entry name" value="CLPPROTEASEA"/>
</dbReference>
<evidence type="ECO:0000256" key="4">
    <source>
        <dbReference type="ARBA" id="ARBA00022705"/>
    </source>
</evidence>
<dbReference type="Proteomes" id="UP001207408">
    <property type="component" value="Unassembled WGS sequence"/>
</dbReference>
<dbReference type="InterPro" id="IPR050238">
    <property type="entry name" value="DNA_Rep/Repair_Clamp_Loader"/>
</dbReference>
<dbReference type="Pfam" id="PF12169">
    <property type="entry name" value="DNA_pol3_gamma3"/>
    <property type="match status" value="1"/>
</dbReference>
<dbReference type="InterPro" id="IPR027417">
    <property type="entry name" value="P-loop_NTPase"/>
</dbReference>
<accession>A0AAE3ME54</accession>
<evidence type="ECO:0000313" key="14">
    <source>
        <dbReference type="Proteomes" id="UP001207408"/>
    </source>
</evidence>
<dbReference type="CDD" id="cd18137">
    <property type="entry name" value="HLD_clamp_pol_III_gamma_tau"/>
    <property type="match status" value="1"/>
</dbReference>
<dbReference type="GO" id="GO:0046872">
    <property type="term" value="F:metal ion binding"/>
    <property type="evidence" value="ECO:0007669"/>
    <property type="project" value="UniProtKB-KW"/>
</dbReference>
<keyword evidence="4 11" id="KW-0235">DNA replication</keyword>
<dbReference type="CDD" id="cd00009">
    <property type="entry name" value="AAA"/>
    <property type="match status" value="1"/>
</dbReference>
<dbReference type="EMBL" id="JAPDPI010000017">
    <property type="protein sequence ID" value="MCW3805932.1"/>
    <property type="molecule type" value="Genomic_DNA"/>
</dbReference>
<keyword evidence="14" id="KW-1185">Reference proteome</keyword>
<comment type="catalytic activity">
    <reaction evidence="10 11">
        <text>DNA(n) + a 2'-deoxyribonucleoside 5'-triphosphate = DNA(n+1) + diphosphate</text>
        <dbReference type="Rhea" id="RHEA:22508"/>
        <dbReference type="Rhea" id="RHEA-COMP:17339"/>
        <dbReference type="Rhea" id="RHEA-COMP:17340"/>
        <dbReference type="ChEBI" id="CHEBI:33019"/>
        <dbReference type="ChEBI" id="CHEBI:61560"/>
        <dbReference type="ChEBI" id="CHEBI:173112"/>
        <dbReference type="EC" id="2.7.7.7"/>
    </reaction>
</comment>
<evidence type="ECO:0000256" key="1">
    <source>
        <dbReference type="ARBA" id="ARBA00006360"/>
    </source>
</evidence>
<keyword evidence="3 11" id="KW-0548">Nucleotidyltransferase</keyword>
<comment type="function">
    <text evidence="11">DNA polymerase III is a complex, multichain enzyme responsible for most of the replicative synthesis in bacteria. This DNA polymerase also exhibits 3' to 5' exonuclease activity.</text>
</comment>
<evidence type="ECO:0000259" key="12">
    <source>
        <dbReference type="SMART" id="SM00382"/>
    </source>
</evidence>
<dbReference type="InterPro" id="IPR022754">
    <property type="entry name" value="DNA_pol_III_gamma-3"/>
</dbReference>
<gene>
    <name evidence="11" type="primary">dnaX</name>
    <name evidence="13" type="ORF">OM074_09850</name>
</gene>
<dbReference type="Gene3D" id="3.40.50.300">
    <property type="entry name" value="P-loop containing nucleotide triphosphate hydrolases"/>
    <property type="match status" value="1"/>
</dbReference>
<dbReference type="SMART" id="SM00382">
    <property type="entry name" value="AAA"/>
    <property type="match status" value="1"/>
</dbReference>